<name>A0A6A7RRG7_9PROT</name>
<dbReference type="GO" id="GO:0110001">
    <property type="term" value="C:toxin-antitoxin complex"/>
    <property type="evidence" value="ECO:0007669"/>
    <property type="project" value="InterPro"/>
</dbReference>
<dbReference type="GO" id="GO:0004540">
    <property type="term" value="F:RNA nuclease activity"/>
    <property type="evidence" value="ECO:0007669"/>
    <property type="project" value="InterPro"/>
</dbReference>
<proteinExistence type="inferred from homology"/>
<evidence type="ECO:0000256" key="3">
    <source>
        <dbReference type="ARBA" id="ARBA00022722"/>
    </source>
</evidence>
<evidence type="ECO:0000256" key="5">
    <source>
        <dbReference type="ARBA" id="ARBA00022801"/>
    </source>
</evidence>
<dbReference type="InterPro" id="IPR037038">
    <property type="entry name" value="HepT-like_sf"/>
</dbReference>
<evidence type="ECO:0000256" key="6">
    <source>
        <dbReference type="ARBA" id="ARBA00024207"/>
    </source>
</evidence>
<gene>
    <name evidence="7" type="ORF">CRU78_03880</name>
</gene>
<dbReference type="PANTHER" id="PTHR34139:SF1">
    <property type="entry name" value="RNASE MJ1380-RELATED"/>
    <property type="match status" value="1"/>
</dbReference>
<sequence>MSPDDRWRLQHMIEAADKGQKFTSGRQRADLDSDQMLVFAIVRALEIIGEAASKISEETRSAHAEIPWKAIIGMRNRLVHAYFDIDASIVWVAVTEELPHLLGQLKALAVSD</sequence>
<evidence type="ECO:0008006" key="9">
    <source>
        <dbReference type="Google" id="ProtNLM"/>
    </source>
</evidence>
<keyword evidence="2" id="KW-1277">Toxin-antitoxin system</keyword>
<comment type="caution">
    <text evidence="7">The sequence shown here is derived from an EMBL/GenBank/DDBJ whole genome shotgun (WGS) entry which is preliminary data.</text>
</comment>
<accession>A0A6A7RRG7</accession>
<dbReference type="EMBL" id="PDHS01000079">
    <property type="protein sequence ID" value="MQM29720.1"/>
    <property type="molecule type" value="Genomic_DNA"/>
</dbReference>
<dbReference type="Proteomes" id="UP000342300">
    <property type="component" value="Unassembled WGS sequence"/>
</dbReference>
<evidence type="ECO:0000256" key="4">
    <source>
        <dbReference type="ARBA" id="ARBA00022741"/>
    </source>
</evidence>
<comment type="similarity">
    <text evidence="6">Belongs to the HepT RNase toxin family.</text>
</comment>
<dbReference type="AlphaFoldDB" id="A0A6A7RRG7"/>
<reference evidence="7 8" key="1">
    <citation type="submission" date="2017-09" db="EMBL/GenBank/DDBJ databases">
        <title>Metagenomic Analysis Reveals Denitrifying Candidatus Accumulibacter and Flanking Population as a Source of N2O.</title>
        <authorList>
            <person name="Gao H."/>
            <person name="Mao Y."/>
            <person name="Zhao X."/>
            <person name="Liu W.-T."/>
            <person name="Zhang T."/>
            <person name="Wells G."/>
        </authorList>
    </citation>
    <scope>NUCLEOTIDE SEQUENCE [LARGE SCALE GENOMIC DNA]</scope>
    <source>
        <strain evidence="7">CANDO_2_IC</strain>
    </source>
</reference>
<evidence type="ECO:0000256" key="2">
    <source>
        <dbReference type="ARBA" id="ARBA00022649"/>
    </source>
</evidence>
<organism evidence="7 8">
    <name type="scientific">Candidatus Accumulibacter phosphatis</name>
    <dbReference type="NCBI Taxonomy" id="327160"/>
    <lineage>
        <taxon>Bacteria</taxon>
        <taxon>Pseudomonadati</taxon>
        <taxon>Pseudomonadota</taxon>
        <taxon>Betaproteobacteria</taxon>
        <taxon>Candidatus Accumulibacter</taxon>
    </lineage>
</organism>
<protein>
    <recommendedName>
        <fullName evidence="9">DUF86 domain-containing protein</fullName>
    </recommendedName>
</protein>
<keyword evidence="3" id="KW-0540">Nuclease</keyword>
<evidence type="ECO:0000256" key="1">
    <source>
        <dbReference type="ARBA" id="ARBA00022553"/>
    </source>
</evidence>
<dbReference type="GO" id="GO:0016787">
    <property type="term" value="F:hydrolase activity"/>
    <property type="evidence" value="ECO:0007669"/>
    <property type="project" value="UniProtKB-KW"/>
</dbReference>
<dbReference type="Pfam" id="PF01934">
    <property type="entry name" value="HepT-like"/>
    <property type="match status" value="1"/>
</dbReference>
<dbReference type="InterPro" id="IPR008201">
    <property type="entry name" value="HepT-like"/>
</dbReference>
<evidence type="ECO:0000313" key="8">
    <source>
        <dbReference type="Proteomes" id="UP000342300"/>
    </source>
</evidence>
<dbReference type="PANTHER" id="PTHR34139">
    <property type="entry name" value="UPF0331 PROTEIN MJ0127"/>
    <property type="match status" value="1"/>
</dbReference>
<evidence type="ECO:0000313" key="7">
    <source>
        <dbReference type="EMBL" id="MQM29720.1"/>
    </source>
</evidence>
<dbReference type="GO" id="GO:0000166">
    <property type="term" value="F:nucleotide binding"/>
    <property type="evidence" value="ECO:0007669"/>
    <property type="project" value="UniProtKB-KW"/>
</dbReference>
<keyword evidence="5" id="KW-0378">Hydrolase</keyword>
<keyword evidence="4" id="KW-0547">Nucleotide-binding</keyword>
<dbReference type="Gene3D" id="1.20.120.580">
    <property type="entry name" value="bsu32300-like"/>
    <property type="match status" value="1"/>
</dbReference>
<dbReference type="InterPro" id="IPR051813">
    <property type="entry name" value="HepT_RNase_toxin"/>
</dbReference>
<keyword evidence="1" id="KW-0597">Phosphoprotein</keyword>